<dbReference type="Pfam" id="PF23046">
    <property type="entry name" value="tSH3-B_UBE2O"/>
    <property type="match status" value="1"/>
</dbReference>
<dbReference type="PROSITE" id="PS50127">
    <property type="entry name" value="UBC_2"/>
    <property type="match status" value="1"/>
</dbReference>
<dbReference type="InterPro" id="IPR000608">
    <property type="entry name" value="UBC"/>
</dbReference>
<evidence type="ECO:0000259" key="4">
    <source>
        <dbReference type="PROSITE" id="PS50127"/>
    </source>
</evidence>
<feature type="region of interest" description="Disordered" evidence="3">
    <location>
        <begin position="348"/>
        <end position="440"/>
    </location>
</feature>
<feature type="region of interest" description="Disordered" evidence="3">
    <location>
        <begin position="716"/>
        <end position="842"/>
    </location>
</feature>
<dbReference type="InterPro" id="IPR016135">
    <property type="entry name" value="UBQ-conjugating_enzyme/RWD"/>
</dbReference>
<organism evidence="5">
    <name type="scientific">Phallusia mammillata</name>
    <dbReference type="NCBI Taxonomy" id="59560"/>
    <lineage>
        <taxon>Eukaryota</taxon>
        <taxon>Metazoa</taxon>
        <taxon>Chordata</taxon>
        <taxon>Tunicata</taxon>
        <taxon>Ascidiacea</taxon>
        <taxon>Phlebobranchia</taxon>
        <taxon>Ascidiidae</taxon>
        <taxon>Phallusia</taxon>
    </lineage>
</organism>
<gene>
    <name evidence="5" type="primary">Ube2o</name>
</gene>
<feature type="compositionally biased region" description="Basic residues" evidence="3">
    <location>
        <begin position="353"/>
        <end position="374"/>
    </location>
</feature>
<sequence>MEPKFFPEDLVVGKSRNGKVRYAIVDQTPDMESDEFDSDYDIDDGDELVKGFVRLSWYPEGKHEKVHESKLQLVDRSALPCDVVREKNGKQLGTVVQVDVKCNAMVVGTSKTINNISANTLRFVNPFMPGDNISFGPWLGRVVRVYSGLLLVFPNGAKGQIPLDSKGCELLEDQFPHVTDEGSFFDDDCGYYPGQVLSGPTKAFKDIIWMDEQKTVQFKPKSRYKVIVEQVTLYGLKVMWGQRSFSEVKSFESATNKSGVTKQKDQGTNSDDPADIKINFKDLDVDLTMDWDAMELNLKFIEGLTPPTVIAGKLLKKVNRLMHFWTGNVHIGERYQYKLTTEDVVQLSQQVKGHQKKRTRRNVASRRANRKRMSNAKNSERSSKNPKKLNADDSSQASEQGSQTEEEEDNMSVGGDTGLPQQTSRRNSDPSVSTTEVIEDIPVVLNTNESEEQINEATIAKHVETADDDLTDIINFLRVWISRKDTEPFLKQFKLSPEQLAKLKLTFSNPAYALRQAFRDCTPLEALTAFHPHCLTSTSSTRQVGHKVEYHVGQYVTVDICSTSTEMEVEWQDGTVTKSLPSKEISQAHHIDQNDFCPGDFVCDERTGTDMYRYGVILKADSSNRMANVQWFRLHPNNNKVMALEKEEMSVYEVSDHPDFNFRISDILVRLSSPSKAEHTSGDAAIGELLRVTPDGKLHVKWCDGSITDVHPHELMRVGSDDDGEEFWNSPDMSDLDSEDSDSSGWEMAGSDEEDWPRVPESKPSPKTPGKAPKTPEPVPHGIDSSEIRERKAADQSAGDVTAHVTSTLDSEPSVEEKPNTSARGDELDDFPSFSSEATAPKSHHYRTHTFVVSDQKSFMKALRRDIKQFKNDLPEGIYVKVFEDRMDLLSALFVGPENTPYEDGVFAFDIQLPGDYPASPPRFHYISYSHRLNPNLYEDGKVCVSLLGTWMGKGNEKWTRDSNLLQVLVSIQGLILNSEPYYNEAGYEGHRGTTEGQKNSRCYNEMVILRLVEHMSALVFSPPRPFQALCRHMCPTHTSKLISRVEALLHHNDGGSLAVDPNLPYPLLPLSKGVVMSLKQKLAHLVKTAASVVEQQTS</sequence>
<feature type="domain" description="UBC core" evidence="4">
    <location>
        <begin position="858"/>
        <end position="1017"/>
    </location>
</feature>
<dbReference type="Pfam" id="PF23044">
    <property type="entry name" value="SH3-C_UBE2O"/>
    <property type="match status" value="1"/>
</dbReference>
<dbReference type="PANTHER" id="PTHR46116:SF15">
    <property type="entry name" value="(E3-INDEPENDENT) E2 UBIQUITIN-CONJUGATING ENZYME"/>
    <property type="match status" value="1"/>
</dbReference>
<keyword evidence="1" id="KW-0808">Transferase</keyword>
<dbReference type="Pfam" id="PF00179">
    <property type="entry name" value="UQ_con"/>
    <property type="match status" value="1"/>
</dbReference>
<dbReference type="Pfam" id="PF23043">
    <property type="entry name" value="SH3-B_UBE2O"/>
    <property type="match status" value="1"/>
</dbReference>
<dbReference type="PANTHER" id="PTHR46116">
    <property type="entry name" value="(E3-INDEPENDENT) E2 UBIQUITIN-CONJUGATING ENZYME"/>
    <property type="match status" value="1"/>
</dbReference>
<dbReference type="SMART" id="SM00212">
    <property type="entry name" value="UBCc"/>
    <property type="match status" value="1"/>
</dbReference>
<feature type="compositionally biased region" description="Basic and acidic residues" evidence="3">
    <location>
        <begin position="784"/>
        <end position="794"/>
    </location>
</feature>
<dbReference type="EMBL" id="LR791587">
    <property type="protein sequence ID" value="CAB3267449.1"/>
    <property type="molecule type" value="mRNA"/>
</dbReference>
<dbReference type="CDD" id="cd23837">
    <property type="entry name" value="UBCc_UBE2O"/>
    <property type="match status" value="1"/>
</dbReference>
<dbReference type="InterPro" id="IPR057735">
    <property type="entry name" value="UBE2O-like_tSH3-B"/>
</dbReference>
<keyword evidence="2" id="KW-0833">Ubl conjugation pathway</keyword>
<feature type="compositionally biased region" description="Polar residues" evidence="3">
    <location>
        <begin position="419"/>
        <end position="436"/>
    </location>
</feature>
<name>A0A6F9DWE1_9ASCI</name>
<feature type="compositionally biased region" description="Polar residues" evidence="3">
    <location>
        <begin position="392"/>
        <end position="403"/>
    </location>
</feature>
<evidence type="ECO:0000256" key="1">
    <source>
        <dbReference type="ARBA" id="ARBA00022679"/>
    </source>
</evidence>
<dbReference type="SUPFAM" id="SSF54495">
    <property type="entry name" value="UBC-like"/>
    <property type="match status" value="1"/>
</dbReference>
<dbReference type="AlphaFoldDB" id="A0A6F9DWE1"/>
<accession>A0A6F9DWE1</accession>
<evidence type="ECO:0000313" key="5">
    <source>
        <dbReference type="EMBL" id="CAB3267449.1"/>
    </source>
</evidence>
<dbReference type="GO" id="GO:0061631">
    <property type="term" value="F:ubiquitin conjugating enzyme activity"/>
    <property type="evidence" value="ECO:0007669"/>
    <property type="project" value="TreeGrafter"/>
</dbReference>
<reference evidence="5" key="1">
    <citation type="submission" date="2020-04" db="EMBL/GenBank/DDBJ databases">
        <authorList>
            <person name="Neveu A P."/>
        </authorList>
    </citation>
    <scope>NUCLEOTIDE SEQUENCE</scope>
    <source>
        <tissue evidence="5">Whole embryo</tissue>
    </source>
</reference>
<evidence type="ECO:0000256" key="2">
    <source>
        <dbReference type="ARBA" id="ARBA00022786"/>
    </source>
</evidence>
<dbReference type="GO" id="GO:0016874">
    <property type="term" value="F:ligase activity"/>
    <property type="evidence" value="ECO:0007669"/>
    <property type="project" value="UniProtKB-KW"/>
</dbReference>
<keyword evidence="5" id="KW-0436">Ligase</keyword>
<dbReference type="InterPro" id="IPR057733">
    <property type="entry name" value="UBE2O-like_SH3-B"/>
</dbReference>
<protein>
    <submittedName>
        <fullName evidence="5">E2/E3 hybrid ubiquitin-protein ligase UBE2O-like</fullName>
    </submittedName>
</protein>
<dbReference type="InterPro" id="IPR057734">
    <property type="entry name" value="UBE2O-like_SH3-C"/>
</dbReference>
<evidence type="ECO:0000256" key="3">
    <source>
        <dbReference type="SAM" id="MobiDB-lite"/>
    </source>
</evidence>
<dbReference type="Gene3D" id="3.10.110.10">
    <property type="entry name" value="Ubiquitin Conjugating Enzyme"/>
    <property type="match status" value="1"/>
</dbReference>
<proteinExistence type="evidence at transcript level"/>